<feature type="region of interest" description="Disordered" evidence="1">
    <location>
        <begin position="1"/>
        <end position="39"/>
    </location>
</feature>
<reference evidence="2 3" key="1">
    <citation type="submission" date="2019-02" db="EMBL/GenBank/DDBJ databases">
        <title>Genome sequencing of the rare red list fungi Antrodiella citrinella (Flaviporus citrinellus).</title>
        <authorList>
            <person name="Buettner E."/>
            <person name="Kellner H."/>
        </authorList>
    </citation>
    <scope>NUCLEOTIDE SEQUENCE [LARGE SCALE GENOMIC DNA]</scope>
    <source>
        <strain evidence="2 3">DSM 108506</strain>
    </source>
</reference>
<name>A0A4S4N227_9APHY</name>
<dbReference type="AlphaFoldDB" id="A0A4S4N227"/>
<dbReference type="EMBL" id="SGPM01000107">
    <property type="protein sequence ID" value="THH29790.1"/>
    <property type="molecule type" value="Genomic_DNA"/>
</dbReference>
<accession>A0A4S4N227</accession>
<evidence type="ECO:0000313" key="2">
    <source>
        <dbReference type="EMBL" id="THH29790.1"/>
    </source>
</evidence>
<organism evidence="2 3">
    <name type="scientific">Antrodiella citrinella</name>
    <dbReference type="NCBI Taxonomy" id="2447956"/>
    <lineage>
        <taxon>Eukaryota</taxon>
        <taxon>Fungi</taxon>
        <taxon>Dikarya</taxon>
        <taxon>Basidiomycota</taxon>
        <taxon>Agaricomycotina</taxon>
        <taxon>Agaricomycetes</taxon>
        <taxon>Polyporales</taxon>
        <taxon>Steccherinaceae</taxon>
        <taxon>Antrodiella</taxon>
    </lineage>
</organism>
<sequence length="683" mass="77744">MATSHTSSSSQQDVSHTSGGPDSTRPHPDINPPRVQWRSSSTAPIPILDTDWTKYTHINGSVYFYNHKLRVITEDDVESDKQARQEVVKTWAEVEQVLLADDLIRWIPADSQMVVRLGGMSNGDHVVFFMSHATQTHIVVTDDEVRVEFGTSRFWTHVEEYPMHLARFPLGACPEFLSALAYGASGTSYAESIVMSKPLTMNDSAEAIMENRQNKFPFTDAQIERLLRIYEDLYGTLLVTFSNAAIFVSDTHRYTHTDTTRTNPSMLPILIWHIARTLRRVESARKWFRVPHPSIPGLCGFKLLYTRHESDRGLISRTAEWLLIIMLMRSYTMYWRRLAEVREGVTIDLLAFRAMLQEFLTEWSVDSNLIATVVVGANVTFLSLPNINSIQRTAALTSTIFAVLSIIIGLWHVWNHRTKVNADIIEAVGLYIAAQPVPFVRTLRLSSLRALDYNRYYHQTITLPKDMENTLHSSVGDVLSHFATSTLSTTSLEHFFLDRIVFNNVIQETLFLYLTPLEFLRFARTCRLVYSIVTSYVKRTFNINRFLTRYFPDLVAFRALQARTGTLLSGSNALQFLDRTYYPESDLDLYIPKQCDRKVTSWLILSGYTFVPSNGQSHDLQEAIAQSQRDAADPLMPYDQGNMQAVYTFSKSPPSCSGPDLKVQCVISTIAPLELILKFHSMA</sequence>
<evidence type="ECO:0000313" key="3">
    <source>
        <dbReference type="Proteomes" id="UP000308730"/>
    </source>
</evidence>
<dbReference type="Proteomes" id="UP000308730">
    <property type="component" value="Unassembled WGS sequence"/>
</dbReference>
<gene>
    <name evidence="2" type="ORF">EUX98_g4388</name>
</gene>
<keyword evidence="3" id="KW-1185">Reference proteome</keyword>
<proteinExistence type="predicted"/>
<evidence type="ECO:0000256" key="1">
    <source>
        <dbReference type="SAM" id="MobiDB-lite"/>
    </source>
</evidence>
<comment type="caution">
    <text evidence="2">The sequence shown here is derived from an EMBL/GenBank/DDBJ whole genome shotgun (WGS) entry which is preliminary data.</text>
</comment>
<feature type="compositionally biased region" description="Low complexity" evidence="1">
    <location>
        <begin position="1"/>
        <end position="18"/>
    </location>
</feature>
<protein>
    <submittedName>
        <fullName evidence="2">Uncharacterized protein</fullName>
    </submittedName>
</protein>
<dbReference type="OrthoDB" id="3166422at2759"/>